<dbReference type="InterPro" id="IPR021842">
    <property type="entry name" value="DUF3435"/>
</dbReference>
<name>A0AA40C8N2_9PEZI</name>
<evidence type="ECO:0000256" key="2">
    <source>
        <dbReference type="SAM" id="MobiDB-lite"/>
    </source>
</evidence>
<dbReference type="GO" id="GO:0006310">
    <property type="term" value="P:DNA recombination"/>
    <property type="evidence" value="ECO:0007669"/>
    <property type="project" value="InterPro"/>
</dbReference>
<dbReference type="GO" id="GO:0015074">
    <property type="term" value="P:DNA integration"/>
    <property type="evidence" value="ECO:0007669"/>
    <property type="project" value="InterPro"/>
</dbReference>
<feature type="compositionally biased region" description="Acidic residues" evidence="2">
    <location>
        <begin position="48"/>
        <end position="61"/>
    </location>
</feature>
<feature type="region of interest" description="Disordered" evidence="2">
    <location>
        <begin position="638"/>
        <end position="661"/>
    </location>
</feature>
<accession>A0AA40C8N2</accession>
<feature type="compositionally biased region" description="Polar residues" evidence="2">
    <location>
        <begin position="638"/>
        <end position="650"/>
    </location>
</feature>
<evidence type="ECO:0000313" key="3">
    <source>
        <dbReference type="EMBL" id="KAK0628669.1"/>
    </source>
</evidence>
<sequence>MARHRRRPDDDYSDGSNSDSADDVSLADEDKGFDVEVDDAGYETSPTDIDDEESNDTGDFGDDCDDFDIEDQVQLFDGNLHPREYYLKQLKEFNEAAFDDEDYSEGSTILLDGIEELWNKYCAWFKYDPQESFESVSLGSLYNFFDWLLGQKAGKNGRKKRGTKKSSSLGTYWKVYRLVYERATGTKLDAKLNRKMHRVLKKLAEKHGLSDLKRENRCMTVHDLKQQVETTLDTTEKSFSLGELRILCVLFLLLLAPTGARPASVLKLHYRHIRVVLARDPEGGPHKVLIKFTLEFTKTYLGTKDAKTVTLPEVMFDDSLMLSPHVFLEGILFRHRAFEAPSLTCPDAVSRLDIHPREWELPLPLKASMDDVYIFRRAVKTLVGYEMSPTKPISPTTIAGWVRRVGELTGFEVPTIPYNLRYNAANVFDRSSNVSDATRNLMLDHANSNPFQRHYLGRQLAVDPYALIRGLEPQNTLVQKSCSIGHSISKRRPVNLTIDQAASVNSHPGIKKLACKVEELRQQAKISRKAMQKYKKAHDKLRSAKQTQRRALKDQIREQWTNKQAVIDIENQLAGLGFVEEPAIWKSNRPRRPAQKRLMDALTAPVESTVEGQHRRRDVAIYAVMAYCVVVEGPAVRRTNTSGAGTTQRSSVKDEPREDGRYAEDGRHAAVLSVFIASKEERSRRCFLCVGLALRLEPDDPCIEELTHEFYSAGDVSKHFRRKHLNNIREGDDIDCGACYMPLDHKMHLQRHALQIHGTVS</sequence>
<keyword evidence="1" id="KW-0175">Coiled coil</keyword>
<dbReference type="EMBL" id="JAULSR010000002">
    <property type="protein sequence ID" value="KAK0628669.1"/>
    <property type="molecule type" value="Genomic_DNA"/>
</dbReference>
<comment type="caution">
    <text evidence="3">The sequence shown here is derived from an EMBL/GenBank/DDBJ whole genome shotgun (WGS) entry which is preliminary data.</text>
</comment>
<dbReference type="PANTHER" id="PTHR37535:SF2">
    <property type="entry name" value="FINGER DOMAIN PROTEIN, PUTATIVE (AFU_ORTHOLOGUE AFUA_6G09300)-RELATED"/>
    <property type="match status" value="1"/>
</dbReference>
<dbReference type="GO" id="GO:0003677">
    <property type="term" value="F:DNA binding"/>
    <property type="evidence" value="ECO:0007669"/>
    <property type="project" value="InterPro"/>
</dbReference>
<evidence type="ECO:0000313" key="4">
    <source>
        <dbReference type="Proteomes" id="UP001174934"/>
    </source>
</evidence>
<protein>
    <submittedName>
        <fullName evidence="3">C2H2 finger domain protein</fullName>
    </submittedName>
</protein>
<feature type="coiled-coil region" evidence="1">
    <location>
        <begin position="510"/>
        <end position="537"/>
    </location>
</feature>
<evidence type="ECO:0000256" key="1">
    <source>
        <dbReference type="SAM" id="Coils"/>
    </source>
</evidence>
<feature type="compositionally biased region" description="Basic and acidic residues" evidence="2">
    <location>
        <begin position="651"/>
        <end position="661"/>
    </location>
</feature>
<dbReference type="PANTHER" id="PTHR37535">
    <property type="entry name" value="FLUG DOMAIN PROTEIN"/>
    <property type="match status" value="1"/>
</dbReference>
<keyword evidence="4" id="KW-1185">Reference proteome</keyword>
<dbReference type="Gene3D" id="1.10.443.10">
    <property type="entry name" value="Intergrase catalytic core"/>
    <property type="match status" value="1"/>
</dbReference>
<feature type="region of interest" description="Disordered" evidence="2">
    <location>
        <begin position="1"/>
        <end position="61"/>
    </location>
</feature>
<dbReference type="InterPro" id="IPR013762">
    <property type="entry name" value="Integrase-like_cat_sf"/>
</dbReference>
<organism evidence="3 4">
    <name type="scientific">Bombardia bombarda</name>
    <dbReference type="NCBI Taxonomy" id="252184"/>
    <lineage>
        <taxon>Eukaryota</taxon>
        <taxon>Fungi</taxon>
        <taxon>Dikarya</taxon>
        <taxon>Ascomycota</taxon>
        <taxon>Pezizomycotina</taxon>
        <taxon>Sordariomycetes</taxon>
        <taxon>Sordariomycetidae</taxon>
        <taxon>Sordariales</taxon>
        <taxon>Lasiosphaeriaceae</taxon>
        <taxon>Bombardia</taxon>
    </lineage>
</organism>
<gene>
    <name evidence="3" type="ORF">B0T17DRAFT_486830</name>
</gene>
<dbReference type="Pfam" id="PF11917">
    <property type="entry name" value="DUF3435"/>
    <property type="match status" value="1"/>
</dbReference>
<dbReference type="Proteomes" id="UP001174934">
    <property type="component" value="Unassembled WGS sequence"/>
</dbReference>
<dbReference type="AlphaFoldDB" id="A0AA40C8N2"/>
<proteinExistence type="predicted"/>
<reference evidence="3" key="1">
    <citation type="submission" date="2023-06" db="EMBL/GenBank/DDBJ databases">
        <title>Genome-scale phylogeny and comparative genomics of the fungal order Sordariales.</title>
        <authorList>
            <consortium name="Lawrence Berkeley National Laboratory"/>
            <person name="Hensen N."/>
            <person name="Bonometti L."/>
            <person name="Westerberg I."/>
            <person name="Brannstrom I.O."/>
            <person name="Guillou S."/>
            <person name="Cros-Aarteil S."/>
            <person name="Calhoun S."/>
            <person name="Haridas S."/>
            <person name="Kuo A."/>
            <person name="Mondo S."/>
            <person name="Pangilinan J."/>
            <person name="Riley R."/>
            <person name="LaButti K."/>
            <person name="Andreopoulos B."/>
            <person name="Lipzen A."/>
            <person name="Chen C."/>
            <person name="Yanf M."/>
            <person name="Daum C."/>
            <person name="Ng V."/>
            <person name="Clum A."/>
            <person name="Steindorff A."/>
            <person name="Ohm R."/>
            <person name="Martin F."/>
            <person name="Silar P."/>
            <person name="Natvig D."/>
            <person name="Lalanne C."/>
            <person name="Gautier V."/>
            <person name="Ament-velasquez S.L."/>
            <person name="Kruys A."/>
            <person name="Hutchinson M.I."/>
            <person name="Powell A.J."/>
            <person name="Barry K."/>
            <person name="Miller A.N."/>
            <person name="Grigoriev I.V."/>
            <person name="Debuchy R."/>
            <person name="Gladieux P."/>
            <person name="Thoren M.H."/>
            <person name="Johannesson H."/>
        </authorList>
    </citation>
    <scope>NUCLEOTIDE SEQUENCE</scope>
    <source>
        <strain evidence="3">SMH3391-2</strain>
    </source>
</reference>